<evidence type="ECO:0000256" key="1">
    <source>
        <dbReference type="ARBA" id="ARBA00022723"/>
    </source>
</evidence>
<organism evidence="5">
    <name type="scientific">Absidia glauca</name>
    <name type="common">Pin mould</name>
    <dbReference type="NCBI Taxonomy" id="4829"/>
    <lineage>
        <taxon>Eukaryota</taxon>
        <taxon>Fungi</taxon>
        <taxon>Fungi incertae sedis</taxon>
        <taxon>Mucoromycota</taxon>
        <taxon>Mucoromycotina</taxon>
        <taxon>Mucoromycetes</taxon>
        <taxon>Mucorales</taxon>
        <taxon>Cunninghamellaceae</taxon>
        <taxon>Absidia</taxon>
    </lineage>
</organism>
<dbReference type="STRING" id="4829.A0A163J1A8"/>
<proteinExistence type="predicted"/>
<dbReference type="InterPro" id="IPR036864">
    <property type="entry name" value="Zn2-C6_fun-type_DNA-bd_sf"/>
</dbReference>
<dbReference type="AlphaFoldDB" id="A0A163J1A8"/>
<feature type="region of interest" description="Disordered" evidence="3">
    <location>
        <begin position="85"/>
        <end position="120"/>
    </location>
</feature>
<dbReference type="InParanoid" id="A0A163J1A8"/>
<dbReference type="InterPro" id="IPR001138">
    <property type="entry name" value="Zn2Cys6_DnaBD"/>
</dbReference>
<evidence type="ECO:0000313" key="5">
    <source>
        <dbReference type="EMBL" id="SAL96552.1"/>
    </source>
</evidence>
<reference evidence="5" key="1">
    <citation type="submission" date="2016-04" db="EMBL/GenBank/DDBJ databases">
        <authorList>
            <person name="Evans L.H."/>
            <person name="Alamgir A."/>
            <person name="Owens N."/>
            <person name="Weber N.D."/>
            <person name="Virtaneva K."/>
            <person name="Barbian K."/>
            <person name="Babar A."/>
            <person name="Rosenke K."/>
        </authorList>
    </citation>
    <scope>NUCLEOTIDE SEQUENCE [LARGE SCALE GENOMIC DNA]</scope>
    <source>
        <strain evidence="5">CBS 101.48</strain>
    </source>
</reference>
<dbReference type="SUPFAM" id="SSF57701">
    <property type="entry name" value="Zn2/Cys6 DNA-binding domain"/>
    <property type="match status" value="1"/>
</dbReference>
<dbReference type="EMBL" id="LT551165">
    <property type="protein sequence ID" value="SAL96552.1"/>
    <property type="molecule type" value="Genomic_DNA"/>
</dbReference>
<dbReference type="GO" id="GO:0008270">
    <property type="term" value="F:zinc ion binding"/>
    <property type="evidence" value="ECO:0007669"/>
    <property type="project" value="InterPro"/>
</dbReference>
<dbReference type="InterPro" id="IPR050335">
    <property type="entry name" value="ERT1_acuK_gluconeogen_tf"/>
</dbReference>
<protein>
    <recommendedName>
        <fullName evidence="4">Zn(2)-C6 fungal-type domain-containing protein</fullName>
    </recommendedName>
</protein>
<dbReference type="OrthoDB" id="5575144at2759"/>
<feature type="compositionally biased region" description="Polar residues" evidence="3">
    <location>
        <begin position="1"/>
        <end position="17"/>
    </location>
</feature>
<keyword evidence="2" id="KW-0539">Nucleus</keyword>
<keyword evidence="1" id="KW-0479">Metal-binding</keyword>
<evidence type="ECO:0000259" key="4">
    <source>
        <dbReference type="PROSITE" id="PS50048"/>
    </source>
</evidence>
<dbReference type="PROSITE" id="PS50048">
    <property type="entry name" value="ZN2_CY6_FUNGAL_2"/>
    <property type="match status" value="1"/>
</dbReference>
<feature type="compositionally biased region" description="Basic residues" evidence="3">
    <location>
        <begin position="94"/>
        <end position="105"/>
    </location>
</feature>
<dbReference type="CDD" id="cd00067">
    <property type="entry name" value="GAL4"/>
    <property type="match status" value="1"/>
</dbReference>
<keyword evidence="6" id="KW-1185">Reference proteome</keyword>
<evidence type="ECO:0000256" key="2">
    <source>
        <dbReference type="ARBA" id="ARBA00023242"/>
    </source>
</evidence>
<dbReference type="GO" id="GO:0000981">
    <property type="term" value="F:DNA-binding transcription factor activity, RNA polymerase II-specific"/>
    <property type="evidence" value="ECO:0007669"/>
    <property type="project" value="InterPro"/>
</dbReference>
<feature type="compositionally biased region" description="Basic residues" evidence="3">
    <location>
        <begin position="41"/>
        <end position="50"/>
    </location>
</feature>
<feature type="region of interest" description="Disordered" evidence="3">
    <location>
        <begin position="1"/>
        <end position="50"/>
    </location>
</feature>
<dbReference type="PANTHER" id="PTHR47659">
    <property type="entry name" value="ZN(II)2CYS6 TRANSCRIPTION FACTOR (EUROFUNG)-RELATED"/>
    <property type="match status" value="1"/>
</dbReference>
<dbReference type="PANTHER" id="PTHR47659:SF7">
    <property type="entry name" value="FUNGAL TRANSCRIPTIONAL REGULATORY PROTEIN, N-TERMINAL DOMAIN-CONTAINING PROTEIN"/>
    <property type="match status" value="1"/>
</dbReference>
<accession>A0A163J1A8</accession>
<sequence length="302" mass="33862">MQPIDNSNSLSLETQLYASDGQPLPLPIMNSDNKTTISASRKAKTSKRKQVKNACTNCRKACKKCDEGRACQRCVKLGIADTCIDSPRTDRSKGAKRGPYKKRQQQQKEKRGDSPNPNLVFLNTVTDGINQTDTDSNTASLPYEQTVAWDTTPALGYQQVSPYQQQDLVRPRQSSLSSLDMMPLSYYSPPITLNSYQGTSSPLTVDQYASPSVSTSPASSSTLLLPQDTLHSVFMVEGQEPIYPANQMMMMVPLQDPYDFPPPPPPPSQPAQPFYYHQPYYHLPQQKPQLYWDPVYDPRPYL</sequence>
<gene>
    <name evidence="5" type="primary">ABSGL_01968.1 scaffold 2596</name>
</gene>
<evidence type="ECO:0000313" key="6">
    <source>
        <dbReference type="Proteomes" id="UP000078561"/>
    </source>
</evidence>
<feature type="domain" description="Zn(2)-C6 fungal-type" evidence="4">
    <location>
        <begin position="54"/>
        <end position="83"/>
    </location>
</feature>
<dbReference type="SMART" id="SM00066">
    <property type="entry name" value="GAL4"/>
    <property type="match status" value="1"/>
</dbReference>
<dbReference type="Proteomes" id="UP000078561">
    <property type="component" value="Unassembled WGS sequence"/>
</dbReference>
<name>A0A163J1A8_ABSGL</name>
<evidence type="ECO:0000256" key="3">
    <source>
        <dbReference type="SAM" id="MobiDB-lite"/>
    </source>
</evidence>